<protein>
    <recommendedName>
        <fullName evidence="5">RRM domain-containing protein</fullName>
    </recommendedName>
</protein>
<dbReference type="SUPFAM" id="SSF54928">
    <property type="entry name" value="RNA-binding domain, RBD"/>
    <property type="match status" value="2"/>
</dbReference>
<evidence type="ECO:0000256" key="3">
    <source>
        <dbReference type="PROSITE-ProRule" id="PRU00176"/>
    </source>
</evidence>
<evidence type="ECO:0000256" key="1">
    <source>
        <dbReference type="ARBA" id="ARBA00022737"/>
    </source>
</evidence>
<dbReference type="GO" id="GO:0003723">
    <property type="term" value="F:RNA binding"/>
    <property type="evidence" value="ECO:0007669"/>
    <property type="project" value="UniProtKB-UniRule"/>
</dbReference>
<evidence type="ECO:0000313" key="7">
    <source>
        <dbReference type="Proteomes" id="UP001218188"/>
    </source>
</evidence>
<feature type="compositionally biased region" description="Low complexity" evidence="4">
    <location>
        <begin position="1"/>
        <end position="16"/>
    </location>
</feature>
<name>A0AAD6SZJ5_9AGAR</name>
<feature type="region of interest" description="Disordered" evidence="4">
    <location>
        <begin position="667"/>
        <end position="694"/>
    </location>
</feature>
<dbReference type="AlphaFoldDB" id="A0AAD6SZJ5"/>
<sequence>MSESSPASPASPTSAPNNLLGLPASESMVSIASKYHSALSSPILCATSDSAPDLISFSSDDISILVTPSEPFPAPPPTEPKSPEFSSNRSRDAPHRTRPLPATTDSDWEKTPNVYINGLPPNFRDDQLLAITVPFGEIVSVRTFTRTNTKNPSGYGFVLFRTLAAAEKCIATLKRSDLHPSFSKVNKPPRIVCSPNSPSLPARSSSSSSLNSDRESPSSEIFKMKMAQLADEKSTNVYIEGLPLSADKNTLIELAYPRIIQSTRFIRSKLPESSTMIAFMRMESRAAAEDVILRLNGKKVRGWDNAENRVYLRIADTLDQRELRRSEASNREEEPGRLSIAQATLLSYRGKELQSNSGSGGILFAPPIAPVIANKPDPFAAHVHELWTGNPGARAHLAPSVNVPAPVHQQPQRWPQHQQIHQPHQYQGIPDTLPHPLAANIHNLLAFNPPAAQNFHPSVMPFPQDPLYAPYACPPLPQQLPQHHNQHQGMQGNLNANGNLHPSVAALFESLAVLQMQQQQQSILAQQQVMPMAGFPNQFNMGGNLNLRAAQGQGQGFKRDTGVPGQVFRRVPEENFVVPSEAPRHIGSENTVTAARLRPSFGPPAPPVLVSGPHLRSTSFKRTSSSSVPQTGLPHTSTAPKLAVSELPPRPAAPPRANSLAGISAKLPTSTHTNTHPAANPVLLPARPLPLPPQVQSDMNASPTTTTTTTMNLPGRVQREFNVHARANTAPVRLRRRCDSPEEDFSDAGGHERYDHCHEYDHRHEYDREEHEHE</sequence>
<dbReference type="Proteomes" id="UP001218188">
    <property type="component" value="Unassembled WGS sequence"/>
</dbReference>
<keyword evidence="7" id="KW-1185">Reference proteome</keyword>
<dbReference type="Gene3D" id="3.30.70.330">
    <property type="match status" value="2"/>
</dbReference>
<feature type="region of interest" description="Disordered" evidence="4">
    <location>
        <begin position="734"/>
        <end position="774"/>
    </location>
</feature>
<evidence type="ECO:0000259" key="5">
    <source>
        <dbReference type="PROSITE" id="PS50102"/>
    </source>
</evidence>
<comment type="caution">
    <text evidence="6">The sequence shown here is derived from an EMBL/GenBank/DDBJ whole genome shotgun (WGS) entry which is preliminary data.</text>
</comment>
<feature type="compositionally biased region" description="Low complexity" evidence="4">
    <location>
        <begin position="677"/>
        <end position="686"/>
    </location>
</feature>
<feature type="region of interest" description="Disordered" evidence="4">
    <location>
        <begin position="599"/>
        <end position="640"/>
    </location>
</feature>
<dbReference type="InterPro" id="IPR012677">
    <property type="entry name" value="Nucleotide-bd_a/b_plait_sf"/>
</dbReference>
<feature type="compositionally biased region" description="Polar residues" evidence="4">
    <location>
        <begin position="628"/>
        <end position="639"/>
    </location>
</feature>
<evidence type="ECO:0000313" key="6">
    <source>
        <dbReference type="EMBL" id="KAJ7036705.1"/>
    </source>
</evidence>
<dbReference type="Pfam" id="PF00076">
    <property type="entry name" value="RRM_1"/>
    <property type="match status" value="1"/>
</dbReference>
<evidence type="ECO:0000256" key="4">
    <source>
        <dbReference type="SAM" id="MobiDB-lite"/>
    </source>
</evidence>
<evidence type="ECO:0000256" key="2">
    <source>
        <dbReference type="ARBA" id="ARBA00022884"/>
    </source>
</evidence>
<feature type="compositionally biased region" description="Pro residues" evidence="4">
    <location>
        <begin position="70"/>
        <end position="80"/>
    </location>
</feature>
<accession>A0AAD6SZJ5</accession>
<keyword evidence="1" id="KW-0677">Repeat</keyword>
<dbReference type="SMART" id="SM00360">
    <property type="entry name" value="RRM"/>
    <property type="match status" value="2"/>
</dbReference>
<organism evidence="6 7">
    <name type="scientific">Mycena alexandri</name>
    <dbReference type="NCBI Taxonomy" id="1745969"/>
    <lineage>
        <taxon>Eukaryota</taxon>
        <taxon>Fungi</taxon>
        <taxon>Dikarya</taxon>
        <taxon>Basidiomycota</taxon>
        <taxon>Agaricomycotina</taxon>
        <taxon>Agaricomycetes</taxon>
        <taxon>Agaricomycetidae</taxon>
        <taxon>Agaricales</taxon>
        <taxon>Marasmiineae</taxon>
        <taxon>Mycenaceae</taxon>
        <taxon>Mycena</taxon>
    </lineage>
</organism>
<feature type="compositionally biased region" description="Low complexity" evidence="4">
    <location>
        <begin position="616"/>
        <end position="627"/>
    </location>
</feature>
<feature type="region of interest" description="Disordered" evidence="4">
    <location>
        <begin position="185"/>
        <end position="217"/>
    </location>
</feature>
<dbReference type="PROSITE" id="PS50102">
    <property type="entry name" value="RRM"/>
    <property type="match status" value="1"/>
</dbReference>
<proteinExistence type="predicted"/>
<reference evidence="6" key="1">
    <citation type="submission" date="2023-03" db="EMBL/GenBank/DDBJ databases">
        <title>Massive genome expansion in bonnet fungi (Mycena s.s.) driven by repeated elements and novel gene families across ecological guilds.</title>
        <authorList>
            <consortium name="Lawrence Berkeley National Laboratory"/>
            <person name="Harder C.B."/>
            <person name="Miyauchi S."/>
            <person name="Viragh M."/>
            <person name="Kuo A."/>
            <person name="Thoen E."/>
            <person name="Andreopoulos B."/>
            <person name="Lu D."/>
            <person name="Skrede I."/>
            <person name="Drula E."/>
            <person name="Henrissat B."/>
            <person name="Morin E."/>
            <person name="Kohler A."/>
            <person name="Barry K."/>
            <person name="LaButti K."/>
            <person name="Morin E."/>
            <person name="Salamov A."/>
            <person name="Lipzen A."/>
            <person name="Mereny Z."/>
            <person name="Hegedus B."/>
            <person name="Baldrian P."/>
            <person name="Stursova M."/>
            <person name="Weitz H."/>
            <person name="Taylor A."/>
            <person name="Grigoriev I.V."/>
            <person name="Nagy L.G."/>
            <person name="Martin F."/>
            <person name="Kauserud H."/>
        </authorList>
    </citation>
    <scope>NUCLEOTIDE SEQUENCE</scope>
    <source>
        <strain evidence="6">CBHHK200</strain>
    </source>
</reference>
<feature type="compositionally biased region" description="Polar residues" evidence="4">
    <location>
        <begin position="667"/>
        <end position="676"/>
    </location>
</feature>
<keyword evidence="2 3" id="KW-0694">RNA-binding</keyword>
<dbReference type="InterPro" id="IPR035979">
    <property type="entry name" value="RBD_domain_sf"/>
</dbReference>
<feature type="compositionally biased region" description="Basic and acidic residues" evidence="4">
    <location>
        <begin position="749"/>
        <end position="774"/>
    </location>
</feature>
<dbReference type="InterPro" id="IPR000504">
    <property type="entry name" value="RRM_dom"/>
</dbReference>
<feature type="region of interest" description="Disordered" evidence="4">
    <location>
        <begin position="1"/>
        <end position="21"/>
    </location>
</feature>
<dbReference type="EMBL" id="JARJCM010000041">
    <property type="protein sequence ID" value="KAJ7036705.1"/>
    <property type="molecule type" value="Genomic_DNA"/>
</dbReference>
<feature type="region of interest" description="Disordered" evidence="4">
    <location>
        <begin position="66"/>
        <end position="111"/>
    </location>
</feature>
<feature type="compositionally biased region" description="Low complexity" evidence="4">
    <location>
        <begin position="194"/>
        <end position="211"/>
    </location>
</feature>
<dbReference type="PANTHER" id="PTHR24012">
    <property type="entry name" value="RNA BINDING PROTEIN"/>
    <property type="match status" value="1"/>
</dbReference>
<gene>
    <name evidence="6" type="ORF">C8F04DRAFT_463755</name>
</gene>
<feature type="domain" description="RRM" evidence="5">
    <location>
        <begin position="112"/>
        <end position="190"/>
    </location>
</feature>